<dbReference type="Gene3D" id="3.40.50.12780">
    <property type="entry name" value="N-terminal domain of ligase-like"/>
    <property type="match status" value="1"/>
</dbReference>
<evidence type="ECO:0000313" key="2">
    <source>
        <dbReference type="EMBL" id="ABP61180.1"/>
    </source>
</evidence>
<dbReference type="OrthoDB" id="3597198at2"/>
<evidence type="ECO:0000259" key="1">
    <source>
        <dbReference type="Pfam" id="PF04443"/>
    </source>
</evidence>
<sequence>MIECDAWLEHGPYAFERQEKREHMLQRLRKLTEHHQQNCEPYRNILQGLGCNVTQLEQPEDIPFLPVSLFKTLTLKSVPDDAVVKTMTSSGTTGQAVSRIFLDKMTAARQQKTLVRIVSHFTGAGRLPMLILDTPAVMKDRNMFSARGAGILGFSMFGSERCWALTDSMALDIDSITAFLERHQGKPILLFGFTFMVWQHFYQALKDSGVKLDLANGILIHGGGWKKLQSQAVSASAFADALQSVCGLTKIYDYYGMVEQTGCIYMQCEQGHLHASIFSDVIVRDPVDLSPCAHGKPGIIQVLSTLPESYPGHSLLTEDEGVVLGEDDCPCGRAGKYFRIIGRLKNAEIRGCSDTYAADF</sequence>
<dbReference type="RefSeq" id="WP_015959513.1">
    <property type="nucleotide sequence ID" value="NC_009436.1"/>
</dbReference>
<dbReference type="SUPFAM" id="SSF56801">
    <property type="entry name" value="Acetyl-CoA synthetase-like"/>
    <property type="match status" value="1"/>
</dbReference>
<dbReference type="PANTHER" id="PTHR36932">
    <property type="entry name" value="CAPSULAR POLYSACCHARIDE BIOSYNTHESIS PROTEIN"/>
    <property type="match status" value="1"/>
</dbReference>
<keyword evidence="3" id="KW-1185">Reference proteome</keyword>
<dbReference type="GO" id="GO:0008218">
    <property type="term" value="P:bioluminescence"/>
    <property type="evidence" value="ECO:0007669"/>
    <property type="project" value="InterPro"/>
</dbReference>
<dbReference type="KEGG" id="ent:Ent638_2511"/>
<proteinExistence type="predicted"/>
<evidence type="ECO:0000313" key="3">
    <source>
        <dbReference type="Proteomes" id="UP000000230"/>
    </source>
</evidence>
<dbReference type="PANTHER" id="PTHR36932:SF1">
    <property type="entry name" value="CAPSULAR POLYSACCHARIDE BIOSYNTHESIS PROTEIN"/>
    <property type="match status" value="1"/>
</dbReference>
<protein>
    <submittedName>
        <fullName evidence="2">Acyl-protein synthetase, LuxE</fullName>
    </submittedName>
</protein>
<dbReference type="InterPro" id="IPR007534">
    <property type="entry name" value="LuxE"/>
</dbReference>
<dbReference type="InterPro" id="IPR053158">
    <property type="entry name" value="CapK_Type1_Caps_Biosynth"/>
</dbReference>
<reference evidence="3" key="1">
    <citation type="journal article" date="2010" name="PLoS Genet.">
        <title>Genome sequence of the plant growth promoting endophytic bacterium Enterobacter sp. 638.</title>
        <authorList>
            <person name="Taghavi S."/>
            <person name="van der Lelie D."/>
            <person name="Hoffman A."/>
            <person name="Zhang Y.B."/>
            <person name="Walla M.D."/>
            <person name="Vangronsveld J."/>
            <person name="Newman L."/>
            <person name="Monchy S."/>
        </authorList>
    </citation>
    <scope>NUCLEOTIDE SEQUENCE [LARGE SCALE GENOMIC DNA]</scope>
    <source>
        <strain evidence="3">638</strain>
    </source>
</reference>
<dbReference type="AlphaFoldDB" id="A0A9J9GHL3"/>
<dbReference type="EMBL" id="CP000653">
    <property type="protein sequence ID" value="ABP61180.1"/>
    <property type="molecule type" value="Genomic_DNA"/>
</dbReference>
<gene>
    <name evidence="2" type="ordered locus">Ent638_2511</name>
</gene>
<dbReference type="Proteomes" id="UP000000230">
    <property type="component" value="Chromosome"/>
</dbReference>
<accession>A0A9J9GHL3</accession>
<name>A0A9J9GHL3_ENT38</name>
<feature type="domain" description="Acyl-protein synthetase LuxE" evidence="1">
    <location>
        <begin position="8"/>
        <end position="357"/>
    </location>
</feature>
<organism evidence="2 3">
    <name type="scientific">Enterobacter sp. (strain 638)</name>
    <dbReference type="NCBI Taxonomy" id="399742"/>
    <lineage>
        <taxon>Bacteria</taxon>
        <taxon>Pseudomonadati</taxon>
        <taxon>Pseudomonadota</taxon>
        <taxon>Gammaproteobacteria</taxon>
        <taxon>Enterobacterales</taxon>
        <taxon>Enterobacteriaceae</taxon>
        <taxon>Enterobacter</taxon>
    </lineage>
</organism>
<dbReference type="Pfam" id="PF04443">
    <property type="entry name" value="LuxE"/>
    <property type="match status" value="1"/>
</dbReference>
<dbReference type="GO" id="GO:0047474">
    <property type="term" value="F:long-chain fatty acid--protein ligase activity"/>
    <property type="evidence" value="ECO:0007669"/>
    <property type="project" value="InterPro"/>
</dbReference>
<dbReference type="InterPro" id="IPR042099">
    <property type="entry name" value="ANL_N_sf"/>
</dbReference>